<gene>
    <name evidence="5" type="ORF">F7D14_01875</name>
</gene>
<organism evidence="5 6">
    <name type="scientific">Methylocystis parvus</name>
    <dbReference type="NCBI Taxonomy" id="134"/>
    <lineage>
        <taxon>Bacteria</taxon>
        <taxon>Pseudomonadati</taxon>
        <taxon>Pseudomonadota</taxon>
        <taxon>Alphaproteobacteria</taxon>
        <taxon>Hyphomicrobiales</taxon>
        <taxon>Methylocystaceae</taxon>
        <taxon>Methylocystis</taxon>
    </lineage>
</organism>
<evidence type="ECO:0000256" key="3">
    <source>
        <dbReference type="ARBA" id="ARBA00023014"/>
    </source>
</evidence>
<proteinExistence type="predicted"/>
<reference evidence="5 6" key="1">
    <citation type="submission" date="2019-09" db="EMBL/GenBank/DDBJ databases">
        <title>Isolation and complete genome sequencing of Methylocystis species.</title>
        <authorList>
            <person name="Rumah B.L."/>
            <person name="Stead C.E."/>
            <person name="Stevens B.C."/>
            <person name="Minton N.P."/>
            <person name="Grosse-Honebrink A."/>
            <person name="Zhang Y."/>
        </authorList>
    </citation>
    <scope>NUCLEOTIDE SEQUENCE [LARGE SCALE GENOMIC DNA]</scope>
    <source>
        <strain evidence="5 6">BRCS2</strain>
    </source>
</reference>
<name>A0A6B8MA42_9HYPH</name>
<evidence type="ECO:0000256" key="2">
    <source>
        <dbReference type="ARBA" id="ARBA00023004"/>
    </source>
</evidence>
<sequence length="382" mass="41705">MKLFEGRAVLSLDGLRALIDALRQQGRRVIGPTVADGAIVYDDILEIADLPRGVADRQEAGRYQLASRDDGALFGYAVGPQSWKKFLHKPLLRLWRAERRGNDVTVEAEAPEPEHVAFLGVRACELNAIAIQDRVLMGGDYVDPHYKAQRDGAFIIAVNCGEAGGTCFCVSMKAGPKAERGFDLALTELISGGAHEFLVETGSPAGAELLAALPSRRAEPEDMDAAATVVARAAASMGRYMPEDDVPALLMRNLQHARWEETAKRCLSCANCTMVCPTCFCTSVEEHNDLAGVESSRTRRWDSCFTMDYSYIHGGSVRPGVASRYRQWMTHKLATWHEQFDTSGCVGCGRCITWCPVAIDITEETRAISESEKAQGGLDGES</sequence>
<dbReference type="PROSITE" id="PS51379">
    <property type="entry name" value="4FE4S_FER_2"/>
    <property type="match status" value="2"/>
</dbReference>
<dbReference type="PANTHER" id="PTHR40447">
    <property type="entry name" value="ANAEROBIC SULFITE REDUCTASE SUBUNIT A"/>
    <property type="match status" value="1"/>
</dbReference>
<dbReference type="InterPro" id="IPR017900">
    <property type="entry name" value="4Fe4S_Fe_S_CS"/>
</dbReference>
<dbReference type="PANTHER" id="PTHR40447:SF1">
    <property type="entry name" value="ANAEROBIC SULFITE REDUCTASE SUBUNIT A"/>
    <property type="match status" value="1"/>
</dbReference>
<evidence type="ECO:0000313" key="6">
    <source>
        <dbReference type="Proteomes" id="UP000422569"/>
    </source>
</evidence>
<keyword evidence="6" id="KW-1185">Reference proteome</keyword>
<keyword evidence="3" id="KW-0411">Iron-sulfur</keyword>
<dbReference type="GO" id="GO:0051536">
    <property type="term" value="F:iron-sulfur cluster binding"/>
    <property type="evidence" value="ECO:0007669"/>
    <property type="project" value="UniProtKB-KW"/>
</dbReference>
<keyword evidence="2" id="KW-0408">Iron</keyword>
<dbReference type="AlphaFoldDB" id="A0A6B8MA42"/>
<accession>A0A6B8MA42</accession>
<feature type="domain" description="4Fe-4S ferredoxin-type" evidence="4">
    <location>
        <begin position="336"/>
        <end position="364"/>
    </location>
</feature>
<dbReference type="EMBL" id="CP044331">
    <property type="protein sequence ID" value="QGM99488.1"/>
    <property type="molecule type" value="Genomic_DNA"/>
</dbReference>
<dbReference type="Proteomes" id="UP000422569">
    <property type="component" value="Chromosome"/>
</dbReference>
<dbReference type="GO" id="GO:0046872">
    <property type="term" value="F:metal ion binding"/>
    <property type="evidence" value="ECO:0007669"/>
    <property type="project" value="UniProtKB-KW"/>
</dbReference>
<dbReference type="KEGG" id="mpar:F7D14_01875"/>
<dbReference type="SUPFAM" id="SSF46548">
    <property type="entry name" value="alpha-helical ferredoxin"/>
    <property type="match status" value="1"/>
</dbReference>
<keyword evidence="1" id="KW-0479">Metal-binding</keyword>
<evidence type="ECO:0000259" key="4">
    <source>
        <dbReference type="PROSITE" id="PS51379"/>
    </source>
</evidence>
<feature type="domain" description="4Fe-4S ferredoxin-type" evidence="4">
    <location>
        <begin position="257"/>
        <end position="287"/>
    </location>
</feature>
<dbReference type="Pfam" id="PF17179">
    <property type="entry name" value="Fer4_22"/>
    <property type="match status" value="1"/>
</dbReference>
<evidence type="ECO:0000313" key="5">
    <source>
        <dbReference type="EMBL" id="QGM99488.1"/>
    </source>
</evidence>
<dbReference type="PROSITE" id="PS00198">
    <property type="entry name" value="4FE4S_FER_1"/>
    <property type="match status" value="2"/>
</dbReference>
<dbReference type="InterPro" id="IPR017896">
    <property type="entry name" value="4Fe4S_Fe-S-bd"/>
</dbReference>
<protein>
    <submittedName>
        <fullName evidence="5">Sulfite reductase subunit A</fullName>
    </submittedName>
</protein>
<evidence type="ECO:0000256" key="1">
    <source>
        <dbReference type="ARBA" id="ARBA00022723"/>
    </source>
</evidence>